<keyword evidence="2" id="KW-1185">Reference proteome</keyword>
<reference evidence="1" key="1">
    <citation type="submission" date="2023-04" db="EMBL/GenBank/DDBJ databases">
        <title>Black Yeasts Isolated from many extreme environments.</title>
        <authorList>
            <person name="Coleine C."/>
            <person name="Stajich J.E."/>
            <person name="Selbmann L."/>
        </authorList>
    </citation>
    <scope>NUCLEOTIDE SEQUENCE</scope>
    <source>
        <strain evidence="1">CCFEE 5312</strain>
    </source>
</reference>
<evidence type="ECO:0000313" key="1">
    <source>
        <dbReference type="EMBL" id="KAK3055041.1"/>
    </source>
</evidence>
<accession>A0AAJ0DQN6</accession>
<protein>
    <submittedName>
        <fullName evidence="1">Uncharacterized protein</fullName>
    </submittedName>
</protein>
<dbReference type="EMBL" id="JAWDJX010000010">
    <property type="protein sequence ID" value="KAK3055041.1"/>
    <property type="molecule type" value="Genomic_DNA"/>
</dbReference>
<evidence type="ECO:0000313" key="2">
    <source>
        <dbReference type="Proteomes" id="UP001271007"/>
    </source>
</evidence>
<dbReference type="Proteomes" id="UP001271007">
    <property type="component" value="Unassembled WGS sequence"/>
</dbReference>
<comment type="caution">
    <text evidence="1">The sequence shown here is derived from an EMBL/GenBank/DDBJ whole genome shotgun (WGS) entry which is preliminary data.</text>
</comment>
<sequence length="309" mass="35952">MDRLWSIWPGHPEKKRIDRVLATAGCQKKVFPRPKRCITRKTSANFKYRTEKRCTIRCTSMLNPNPTGDRSWPSYETLPYEAPFEEIRYARFLPLVPGERLTRAERKRRVAAHKNEDLRIKKAVAVAREKGLLSFEMPTADGKGVVAYRRDWHLVARASDSVVDSKSEKASLERLERFERATSRAWRDKVIVAPEPRPKLPRAERYSAEASLQYLKQKLRRPMYTDPDEPVWPPVTSISDKIVLNHPDFFAGQKRGFAISSWEAKHSDGTYESSAGLDALFSSQHLYDDDSEWEDVEEEENRWLRSRRS</sequence>
<name>A0AAJ0DQN6_9PEZI</name>
<proteinExistence type="predicted"/>
<dbReference type="AlphaFoldDB" id="A0AAJ0DQN6"/>
<organism evidence="1 2">
    <name type="scientific">Extremus antarcticus</name>
    <dbReference type="NCBI Taxonomy" id="702011"/>
    <lineage>
        <taxon>Eukaryota</taxon>
        <taxon>Fungi</taxon>
        <taxon>Dikarya</taxon>
        <taxon>Ascomycota</taxon>
        <taxon>Pezizomycotina</taxon>
        <taxon>Dothideomycetes</taxon>
        <taxon>Dothideomycetidae</taxon>
        <taxon>Mycosphaerellales</taxon>
        <taxon>Extremaceae</taxon>
        <taxon>Extremus</taxon>
    </lineage>
</organism>
<gene>
    <name evidence="1" type="ORF">LTR09_004201</name>
</gene>